<gene>
    <name evidence="1" type="ORF">CEXT_230381</name>
</gene>
<reference evidence="1 2" key="1">
    <citation type="submission" date="2021-06" db="EMBL/GenBank/DDBJ databases">
        <title>Caerostris extrusa draft genome.</title>
        <authorList>
            <person name="Kono N."/>
            <person name="Arakawa K."/>
        </authorList>
    </citation>
    <scope>NUCLEOTIDE SEQUENCE [LARGE SCALE GENOMIC DNA]</scope>
</reference>
<dbReference type="Proteomes" id="UP001054945">
    <property type="component" value="Unassembled WGS sequence"/>
</dbReference>
<accession>A0AAV4U9L1</accession>
<comment type="caution">
    <text evidence="1">The sequence shown here is derived from an EMBL/GenBank/DDBJ whole genome shotgun (WGS) entry which is preliminary data.</text>
</comment>
<organism evidence="1 2">
    <name type="scientific">Caerostris extrusa</name>
    <name type="common">Bark spider</name>
    <name type="synonym">Caerostris bankana</name>
    <dbReference type="NCBI Taxonomy" id="172846"/>
    <lineage>
        <taxon>Eukaryota</taxon>
        <taxon>Metazoa</taxon>
        <taxon>Ecdysozoa</taxon>
        <taxon>Arthropoda</taxon>
        <taxon>Chelicerata</taxon>
        <taxon>Arachnida</taxon>
        <taxon>Araneae</taxon>
        <taxon>Araneomorphae</taxon>
        <taxon>Entelegynae</taxon>
        <taxon>Araneoidea</taxon>
        <taxon>Araneidae</taxon>
        <taxon>Caerostris</taxon>
    </lineage>
</organism>
<evidence type="ECO:0000313" key="2">
    <source>
        <dbReference type="Proteomes" id="UP001054945"/>
    </source>
</evidence>
<keyword evidence="2" id="KW-1185">Reference proteome</keyword>
<evidence type="ECO:0000313" key="1">
    <source>
        <dbReference type="EMBL" id="GIY54456.1"/>
    </source>
</evidence>
<name>A0AAV4U9L1_CAEEX</name>
<dbReference type="EMBL" id="BPLR01012515">
    <property type="protein sequence ID" value="GIY54456.1"/>
    <property type="molecule type" value="Genomic_DNA"/>
</dbReference>
<proteinExistence type="predicted"/>
<sequence length="103" mass="12420">MVSYVMDSMGFAWRLDVLELEFFLGDLKKTDFWNFFNRNLCMLYNSKLFILWFGTLNSSYYQNSQVTSEKLCDFENHAEVHRKLSILTPLNYILMFLWRLIHG</sequence>
<dbReference type="AlphaFoldDB" id="A0AAV4U9L1"/>
<protein>
    <submittedName>
        <fullName evidence="1">Uncharacterized protein</fullName>
    </submittedName>
</protein>